<dbReference type="GO" id="GO:0030145">
    <property type="term" value="F:manganese ion binding"/>
    <property type="evidence" value="ECO:0007669"/>
    <property type="project" value="InterPro"/>
</dbReference>
<dbReference type="RefSeq" id="XP_001419159.1">
    <property type="nucleotide sequence ID" value="XM_001419122.1"/>
</dbReference>
<dbReference type="InterPro" id="IPR007722">
    <property type="entry name" value="DCP2_BoxA"/>
</dbReference>
<evidence type="ECO:0000256" key="7">
    <source>
        <dbReference type="ARBA" id="ARBA00022884"/>
    </source>
</evidence>
<feature type="compositionally biased region" description="Acidic residues" evidence="9">
    <location>
        <begin position="264"/>
        <end position="282"/>
    </location>
</feature>
<name>A4S1J6_OSTLU</name>
<dbReference type="CDD" id="cd03672">
    <property type="entry name" value="NUDIX_Dcp2p_Nudt20"/>
    <property type="match status" value="1"/>
</dbReference>
<feature type="non-terminal residue" evidence="11">
    <location>
        <position position="305"/>
    </location>
</feature>
<feature type="non-terminal residue" evidence="11">
    <location>
        <position position="1"/>
    </location>
</feature>
<dbReference type="Gene3D" id="3.90.79.10">
    <property type="entry name" value="Nucleoside Triphosphate Pyrophosphohydrolase"/>
    <property type="match status" value="1"/>
</dbReference>
<evidence type="ECO:0000259" key="10">
    <source>
        <dbReference type="PROSITE" id="PS51462"/>
    </source>
</evidence>
<dbReference type="InterPro" id="IPR000086">
    <property type="entry name" value="NUDIX_hydrolase_dom"/>
</dbReference>
<dbReference type="Pfam" id="PF00293">
    <property type="entry name" value="NUDIX"/>
    <property type="match status" value="1"/>
</dbReference>
<dbReference type="OrthoDB" id="18996at2759"/>
<comment type="similarity">
    <text evidence="3">Belongs to the Nudix hydrolase family. DCP2 subfamily.</text>
</comment>
<dbReference type="InterPro" id="IPR044099">
    <property type="entry name" value="Dcp2_NUDIX"/>
</dbReference>
<dbReference type="InterPro" id="IPR015797">
    <property type="entry name" value="NUDIX_hydrolase-like_dom_sf"/>
</dbReference>
<dbReference type="PANTHER" id="PTHR23114">
    <property type="entry name" value="M7GPPPN-MRNA HYDROLASE"/>
    <property type="match status" value="1"/>
</dbReference>
<evidence type="ECO:0000256" key="2">
    <source>
        <dbReference type="ARBA" id="ARBA00004496"/>
    </source>
</evidence>
<reference evidence="11 12" key="1">
    <citation type="journal article" date="2007" name="Proc. Natl. Acad. Sci. U.S.A.">
        <title>The tiny eukaryote Ostreococcus provides genomic insights into the paradox of plankton speciation.</title>
        <authorList>
            <person name="Palenik B."/>
            <person name="Grimwood J."/>
            <person name="Aerts A."/>
            <person name="Rouze P."/>
            <person name="Salamov A."/>
            <person name="Putnam N."/>
            <person name="Dupont C."/>
            <person name="Jorgensen R."/>
            <person name="Derelle E."/>
            <person name="Rombauts S."/>
            <person name="Zhou K."/>
            <person name="Otillar R."/>
            <person name="Merchant S.S."/>
            <person name="Podell S."/>
            <person name="Gaasterland T."/>
            <person name="Napoli C."/>
            <person name="Gendler K."/>
            <person name="Manuell A."/>
            <person name="Tai V."/>
            <person name="Vallon O."/>
            <person name="Piganeau G."/>
            <person name="Jancek S."/>
            <person name="Heijde M."/>
            <person name="Jabbari K."/>
            <person name="Bowler C."/>
            <person name="Lohr M."/>
            <person name="Robbens S."/>
            <person name="Werner G."/>
            <person name="Dubchak I."/>
            <person name="Pazour G.J."/>
            <person name="Ren Q."/>
            <person name="Paulsen I."/>
            <person name="Delwiche C."/>
            <person name="Schmutz J."/>
            <person name="Rokhsar D."/>
            <person name="Van de Peer Y."/>
            <person name="Moreau H."/>
            <person name="Grigoriev I.V."/>
        </authorList>
    </citation>
    <scope>NUCLEOTIDE SEQUENCE [LARGE SCALE GENOMIC DNA]</scope>
    <source>
        <strain evidence="11 12">CCE9901</strain>
    </source>
</reference>
<evidence type="ECO:0000256" key="5">
    <source>
        <dbReference type="ARBA" id="ARBA00022723"/>
    </source>
</evidence>
<accession>A4S1J6</accession>
<dbReference type="KEGG" id="olu:OSTLU_5662"/>
<dbReference type="EMBL" id="CP000588">
    <property type="protein sequence ID" value="ABO97452.1"/>
    <property type="molecule type" value="Genomic_DNA"/>
</dbReference>
<organism evidence="11 12">
    <name type="scientific">Ostreococcus lucimarinus (strain CCE9901)</name>
    <dbReference type="NCBI Taxonomy" id="436017"/>
    <lineage>
        <taxon>Eukaryota</taxon>
        <taxon>Viridiplantae</taxon>
        <taxon>Chlorophyta</taxon>
        <taxon>Mamiellophyceae</taxon>
        <taxon>Mamiellales</taxon>
        <taxon>Bathycoccaceae</taxon>
        <taxon>Ostreococcus</taxon>
    </lineage>
</organism>
<evidence type="ECO:0000313" key="11">
    <source>
        <dbReference type="EMBL" id="ABO97452.1"/>
    </source>
</evidence>
<dbReference type="PROSITE" id="PS51462">
    <property type="entry name" value="NUDIX"/>
    <property type="match status" value="1"/>
</dbReference>
<dbReference type="Proteomes" id="UP000001568">
    <property type="component" value="Chromosome 8"/>
</dbReference>
<keyword evidence="7" id="KW-0694">RNA-binding</keyword>
<keyword evidence="12" id="KW-1185">Reference proteome</keyword>
<dbReference type="Gene3D" id="1.10.10.1050">
    <property type="entry name" value="Dcp2, box A domain"/>
    <property type="match status" value="1"/>
</dbReference>
<dbReference type="SMART" id="SM01125">
    <property type="entry name" value="DCP2"/>
    <property type="match status" value="1"/>
</dbReference>
<evidence type="ECO:0000256" key="3">
    <source>
        <dbReference type="ARBA" id="ARBA00005279"/>
    </source>
</evidence>
<dbReference type="eggNOG" id="KOG2937">
    <property type="taxonomic scope" value="Eukaryota"/>
</dbReference>
<dbReference type="OMA" id="KLNMSAI"/>
<dbReference type="SUPFAM" id="SSF140586">
    <property type="entry name" value="Dcp2 domain-like"/>
    <property type="match status" value="1"/>
</dbReference>
<dbReference type="GO" id="GO:0000290">
    <property type="term" value="P:deadenylation-dependent decapping of nuclear-transcribed mRNA"/>
    <property type="evidence" value="ECO:0007669"/>
    <property type="project" value="InterPro"/>
</dbReference>
<feature type="compositionally biased region" description="Low complexity" evidence="9">
    <location>
        <begin position="248"/>
        <end position="260"/>
    </location>
</feature>
<dbReference type="InterPro" id="IPR020084">
    <property type="entry name" value="NUDIX_hydrolase_CS"/>
</dbReference>
<comment type="cofactor">
    <cofactor evidence="1">
        <name>Mn(2+)</name>
        <dbReference type="ChEBI" id="CHEBI:29035"/>
    </cofactor>
</comment>
<feature type="domain" description="Nudix hydrolase" evidence="10">
    <location>
        <begin position="86"/>
        <end position="224"/>
    </location>
</feature>
<evidence type="ECO:0000256" key="8">
    <source>
        <dbReference type="ARBA" id="ARBA00023211"/>
    </source>
</evidence>
<evidence type="ECO:0000256" key="9">
    <source>
        <dbReference type="SAM" id="MobiDB-lite"/>
    </source>
</evidence>
<dbReference type="SMR" id="A4S1J6"/>
<evidence type="ECO:0000256" key="1">
    <source>
        <dbReference type="ARBA" id="ARBA00001936"/>
    </source>
</evidence>
<keyword evidence="6" id="KW-0378">Hydrolase</keyword>
<dbReference type="InterPro" id="IPR036189">
    <property type="entry name" value="DCP2_BoxA_sf"/>
</dbReference>
<comment type="subcellular location">
    <subcellularLocation>
        <location evidence="2">Cytoplasm</location>
    </subcellularLocation>
</comment>
<dbReference type="AlphaFoldDB" id="A4S1J6"/>
<evidence type="ECO:0000313" key="12">
    <source>
        <dbReference type="Proteomes" id="UP000001568"/>
    </source>
</evidence>
<evidence type="ECO:0000256" key="4">
    <source>
        <dbReference type="ARBA" id="ARBA00022490"/>
    </source>
</evidence>
<keyword evidence="4" id="KW-0963">Cytoplasm</keyword>
<sequence>EIYLELAARFVLNAPPSEIEDFNRLMFLIEQAHWYYIDFTCEQDASLSASMGLNEFAKGMISSVETLKSRIPGFKNNFEKFKSYKFAIPTCGAVLLNPTMDKCLMVRGWGSQNKSLGFPKGKMDANETEAECAAREVEEEIGVDIRQFIVEEDKVVFMRKRKPSDKLGQKNTLYLIQGISEETKFLTHTRKEISDIVWNPLWIFDQPEEALKKFKNKYGQIYPALRDIMAWVKQNKKKHPKPRTNQVAAPQSPAAGRAAPMSLEDLENELMSGYDDEPEDDEPAKPHKAFEALTNFKFNKARILQ</sequence>
<dbReference type="SUPFAM" id="SSF55811">
    <property type="entry name" value="Nudix"/>
    <property type="match status" value="1"/>
</dbReference>
<dbReference type="STRING" id="436017.A4S1J6"/>
<gene>
    <name evidence="11" type="ORF">OSTLU_5662</name>
</gene>
<dbReference type="PROSITE" id="PS00893">
    <property type="entry name" value="NUDIX_BOX"/>
    <property type="match status" value="1"/>
</dbReference>
<dbReference type="GO" id="GO:0005737">
    <property type="term" value="C:cytoplasm"/>
    <property type="evidence" value="ECO:0007669"/>
    <property type="project" value="UniProtKB-SubCell"/>
</dbReference>
<keyword evidence="5" id="KW-0479">Metal-binding</keyword>
<dbReference type="GO" id="GO:0000184">
    <property type="term" value="P:nuclear-transcribed mRNA catabolic process, nonsense-mediated decay"/>
    <property type="evidence" value="ECO:0007669"/>
    <property type="project" value="InterPro"/>
</dbReference>
<protein>
    <recommendedName>
        <fullName evidence="10">Nudix hydrolase domain-containing protein</fullName>
    </recommendedName>
</protein>
<dbReference type="PANTHER" id="PTHR23114:SF17">
    <property type="entry name" value="M7GPPPN-MRNA HYDROLASE"/>
    <property type="match status" value="1"/>
</dbReference>
<dbReference type="GO" id="GO:0003723">
    <property type="term" value="F:RNA binding"/>
    <property type="evidence" value="ECO:0007669"/>
    <property type="project" value="UniProtKB-KW"/>
</dbReference>
<dbReference type="GO" id="GO:0140933">
    <property type="term" value="F:5'-(N(7)-methylguanosine 5'-triphospho)-[mRNA] hydrolase activity"/>
    <property type="evidence" value="ECO:0007669"/>
    <property type="project" value="InterPro"/>
</dbReference>
<dbReference type="Pfam" id="PF05026">
    <property type="entry name" value="DCP2"/>
    <property type="match status" value="1"/>
</dbReference>
<dbReference type="HOGENOM" id="CLU_008108_1_0_1"/>
<keyword evidence="8" id="KW-0464">Manganese</keyword>
<dbReference type="GeneID" id="5003217"/>
<feature type="region of interest" description="Disordered" evidence="9">
    <location>
        <begin position="234"/>
        <end position="290"/>
    </location>
</feature>
<dbReference type="Gramene" id="ABO97452">
    <property type="protein sequence ID" value="ABO97452"/>
    <property type="gene ID" value="OSTLU_5662"/>
</dbReference>
<evidence type="ECO:0000256" key="6">
    <source>
        <dbReference type="ARBA" id="ARBA00022801"/>
    </source>
</evidence>
<proteinExistence type="inferred from homology"/>